<dbReference type="InterPro" id="IPR004474">
    <property type="entry name" value="LytR_CpsA_psr"/>
</dbReference>
<protein>
    <submittedName>
        <fullName evidence="5">Cell envelope-associated transcriptional attenuator LytR-CpsA-Psr</fullName>
    </submittedName>
</protein>
<feature type="transmembrane region" description="Helical" evidence="3">
    <location>
        <begin position="72"/>
        <end position="91"/>
    </location>
</feature>
<dbReference type="PANTHER" id="PTHR33392:SF6">
    <property type="entry name" value="POLYISOPRENYL-TEICHOIC ACID--PEPTIDOGLYCAN TEICHOIC ACID TRANSFERASE TAGU"/>
    <property type="match status" value="1"/>
</dbReference>
<feature type="compositionally biased region" description="Pro residues" evidence="2">
    <location>
        <begin position="43"/>
        <end position="61"/>
    </location>
</feature>
<dbReference type="EMBL" id="JAAATY010000015">
    <property type="protein sequence ID" value="NRN67555.1"/>
    <property type="molecule type" value="Genomic_DNA"/>
</dbReference>
<name>A0ABX2F880_9PSEU</name>
<evidence type="ECO:0000256" key="1">
    <source>
        <dbReference type="ARBA" id="ARBA00006068"/>
    </source>
</evidence>
<keyword evidence="6" id="KW-1185">Reference proteome</keyword>
<evidence type="ECO:0000256" key="3">
    <source>
        <dbReference type="SAM" id="Phobius"/>
    </source>
</evidence>
<keyword evidence="3" id="KW-1133">Transmembrane helix</keyword>
<keyword evidence="3" id="KW-0472">Membrane</keyword>
<dbReference type="NCBIfam" id="TIGR00350">
    <property type="entry name" value="lytR_cpsA_psr"/>
    <property type="match status" value="1"/>
</dbReference>
<gene>
    <name evidence="5" type="ORF">GC106_47950</name>
</gene>
<dbReference type="Gene3D" id="3.40.630.190">
    <property type="entry name" value="LCP protein"/>
    <property type="match status" value="1"/>
</dbReference>
<proteinExistence type="inferred from homology"/>
<accession>A0ABX2F880</accession>
<dbReference type="Pfam" id="PF03816">
    <property type="entry name" value="LytR_cpsA_psr"/>
    <property type="match status" value="1"/>
</dbReference>
<evidence type="ECO:0000256" key="2">
    <source>
        <dbReference type="SAM" id="MobiDB-lite"/>
    </source>
</evidence>
<evidence type="ECO:0000259" key="4">
    <source>
        <dbReference type="Pfam" id="PF03816"/>
    </source>
</evidence>
<comment type="similarity">
    <text evidence="1">Belongs to the LytR/CpsA/Psr (LCP) family.</text>
</comment>
<comment type="caution">
    <text evidence="5">The sequence shown here is derived from an EMBL/GenBank/DDBJ whole genome shotgun (WGS) entry which is preliminary data.</text>
</comment>
<evidence type="ECO:0000313" key="6">
    <source>
        <dbReference type="Proteomes" id="UP000763557"/>
    </source>
</evidence>
<reference evidence="5 6" key="1">
    <citation type="submission" date="2020-01" db="EMBL/GenBank/DDBJ databases">
        <title>Kibdelosporangium persica a novel Actinomycetes from a hot desert in Iran.</title>
        <authorList>
            <person name="Safaei N."/>
            <person name="Zaburannyi N."/>
            <person name="Mueller R."/>
            <person name="Wink J."/>
        </authorList>
    </citation>
    <scope>NUCLEOTIDE SEQUENCE [LARGE SCALE GENOMIC DNA]</scope>
    <source>
        <strain evidence="5 6">4NS15</strain>
    </source>
</reference>
<dbReference type="PANTHER" id="PTHR33392">
    <property type="entry name" value="POLYISOPRENYL-TEICHOIC ACID--PEPTIDOGLYCAN TEICHOIC ACID TRANSFERASE TAGU"/>
    <property type="match status" value="1"/>
</dbReference>
<dbReference type="RefSeq" id="WP_173135631.1">
    <property type="nucleotide sequence ID" value="NZ_CBCSGW010000001.1"/>
</dbReference>
<feature type="domain" description="Cell envelope-related transcriptional attenuator" evidence="4">
    <location>
        <begin position="144"/>
        <end position="287"/>
    </location>
</feature>
<keyword evidence="3" id="KW-0812">Transmembrane</keyword>
<feature type="region of interest" description="Disordered" evidence="2">
    <location>
        <begin position="1"/>
        <end position="65"/>
    </location>
</feature>
<evidence type="ECO:0000313" key="5">
    <source>
        <dbReference type="EMBL" id="NRN67555.1"/>
    </source>
</evidence>
<organism evidence="5 6">
    <name type="scientific">Kibdelosporangium persicum</name>
    <dbReference type="NCBI Taxonomy" id="2698649"/>
    <lineage>
        <taxon>Bacteria</taxon>
        <taxon>Bacillati</taxon>
        <taxon>Actinomycetota</taxon>
        <taxon>Actinomycetes</taxon>
        <taxon>Pseudonocardiales</taxon>
        <taxon>Pseudonocardiaceae</taxon>
        <taxon>Kibdelosporangium</taxon>
    </lineage>
</organism>
<dbReference type="Proteomes" id="UP000763557">
    <property type="component" value="Unassembled WGS sequence"/>
</dbReference>
<sequence>MSYGQPYGSRDGQTRAYPIPGQAPPEYDQRRDHRQQPHGGYRQPPPPYEPPGQQVPPPGGRPPRRKRKAGRILLIILLAVVVLIAATWIYLESAFNRVAALEDYPGRPAAGAGTNWLIVGSDSRAGLDTEDQERLSTGDAKGQRTDTMLLLHLPDNEEKPTLVSLLRDSYVDIPGKGKNKLNAAYALGGPKLLAQTVEKNTNLRLDHYIEIGFGGFASVVDAVGGVEMCPAKPIKDPLAGIDLPAGCQELDGANALGYVRTRATARADLDRVDRQREFIAALMDKVASPGTLINPFRMIPLLADAPDAITLGEDDHLHNLPGVAFAIAGASDGSTVSTSVPVGDTPTIPKIGSVVRWDQKKSKTLFDALRNDTALPSSVITLPGG</sequence>
<dbReference type="InterPro" id="IPR050922">
    <property type="entry name" value="LytR/CpsA/Psr_CW_biosynth"/>
</dbReference>